<reference evidence="2 3" key="1">
    <citation type="submission" date="2023-08" db="EMBL/GenBank/DDBJ databases">
        <title>Black Yeasts Isolated from many extreme environments.</title>
        <authorList>
            <person name="Coleine C."/>
            <person name="Stajich J.E."/>
            <person name="Selbmann L."/>
        </authorList>
    </citation>
    <scope>NUCLEOTIDE SEQUENCE [LARGE SCALE GENOMIC DNA]</scope>
    <source>
        <strain evidence="2 3">CCFEE 5935</strain>
    </source>
</reference>
<sequence length="181" mass="20196">MAPRINTIHDYNQPRQPPAINRNCPGMTSIWPFSISSFSPLGRFSWGDVLRRIGMILILCERTGLEAYFLIILLHSKSGLAFIIWLAMDIVAFVFLAWCLSVIGDAQGDKIVFGARVSRFHFDAFLLFAALVHLLLVMSFGILVYGLGGGTFSAIWMGMWLLFIGVAWVARWEEAGPVSLV</sequence>
<dbReference type="AlphaFoldDB" id="A0AAV9P404"/>
<name>A0AAV9P404_9PEZI</name>
<comment type="caution">
    <text evidence="2">The sequence shown here is derived from an EMBL/GenBank/DDBJ whole genome shotgun (WGS) entry which is preliminary data.</text>
</comment>
<dbReference type="Proteomes" id="UP001337655">
    <property type="component" value="Unassembled WGS sequence"/>
</dbReference>
<keyword evidence="1" id="KW-1133">Transmembrane helix</keyword>
<evidence type="ECO:0000313" key="2">
    <source>
        <dbReference type="EMBL" id="KAK5167461.1"/>
    </source>
</evidence>
<evidence type="ECO:0000256" key="1">
    <source>
        <dbReference type="SAM" id="Phobius"/>
    </source>
</evidence>
<accession>A0AAV9P404</accession>
<keyword evidence="1" id="KW-0812">Transmembrane</keyword>
<feature type="transmembrane region" description="Helical" evidence="1">
    <location>
        <begin position="153"/>
        <end position="170"/>
    </location>
</feature>
<keyword evidence="3" id="KW-1185">Reference proteome</keyword>
<dbReference type="RefSeq" id="XP_064657167.1">
    <property type="nucleotide sequence ID" value="XM_064804397.1"/>
</dbReference>
<keyword evidence="1" id="KW-0472">Membrane</keyword>
<feature type="transmembrane region" description="Helical" evidence="1">
    <location>
        <begin position="53"/>
        <end position="74"/>
    </location>
</feature>
<protein>
    <submittedName>
        <fullName evidence="2">Uncharacterized protein</fullName>
    </submittedName>
</protein>
<feature type="transmembrane region" description="Helical" evidence="1">
    <location>
        <begin position="124"/>
        <end position="147"/>
    </location>
</feature>
<dbReference type="GeneID" id="89928496"/>
<feature type="transmembrane region" description="Helical" evidence="1">
    <location>
        <begin position="80"/>
        <end position="103"/>
    </location>
</feature>
<organism evidence="2 3">
    <name type="scientific">Saxophila tyrrhenica</name>
    <dbReference type="NCBI Taxonomy" id="1690608"/>
    <lineage>
        <taxon>Eukaryota</taxon>
        <taxon>Fungi</taxon>
        <taxon>Dikarya</taxon>
        <taxon>Ascomycota</taxon>
        <taxon>Pezizomycotina</taxon>
        <taxon>Dothideomycetes</taxon>
        <taxon>Dothideomycetidae</taxon>
        <taxon>Mycosphaerellales</taxon>
        <taxon>Extremaceae</taxon>
        <taxon>Saxophila</taxon>
    </lineage>
</organism>
<evidence type="ECO:0000313" key="3">
    <source>
        <dbReference type="Proteomes" id="UP001337655"/>
    </source>
</evidence>
<gene>
    <name evidence="2" type="ORF">LTR77_007160</name>
</gene>
<proteinExistence type="predicted"/>
<dbReference type="EMBL" id="JAVRRT010000011">
    <property type="protein sequence ID" value="KAK5167461.1"/>
    <property type="molecule type" value="Genomic_DNA"/>
</dbReference>